<dbReference type="InterPro" id="IPR003593">
    <property type="entry name" value="AAA+_ATPase"/>
</dbReference>
<dbReference type="RefSeq" id="WP_066403223.1">
    <property type="nucleotide sequence ID" value="NZ_CP011390.1"/>
</dbReference>
<dbReference type="PROSITE" id="PS50929">
    <property type="entry name" value="ABC_TM1F"/>
    <property type="match status" value="1"/>
</dbReference>
<dbReference type="GO" id="GO:0015421">
    <property type="term" value="F:ABC-type oligopeptide transporter activity"/>
    <property type="evidence" value="ECO:0007669"/>
    <property type="project" value="TreeGrafter"/>
</dbReference>
<evidence type="ECO:0000256" key="1">
    <source>
        <dbReference type="ARBA" id="ARBA00004651"/>
    </source>
</evidence>
<feature type="domain" description="ABC transmembrane type-1" evidence="10">
    <location>
        <begin position="22"/>
        <end position="342"/>
    </location>
</feature>
<reference evidence="12" key="1">
    <citation type="submission" date="2015-01" db="EMBL/GenBank/DDBJ databases">
        <title>Flavisolibacter sp./LCS9/ whole genome sequencing.</title>
        <authorList>
            <person name="Kim M.K."/>
            <person name="Srinivasan S."/>
            <person name="Lee J.-J."/>
        </authorList>
    </citation>
    <scope>NUCLEOTIDE SEQUENCE [LARGE SCALE GENOMIC DNA]</scope>
    <source>
        <strain evidence="12">LCS9</strain>
    </source>
</reference>
<dbReference type="InterPro" id="IPR039421">
    <property type="entry name" value="Type_1_exporter"/>
</dbReference>
<sequence>MKIYQRLLTYVKPYGRFILPFFVLTLISVFFSIFQFALIIPLLNFLFNHTSPEDVQRYAHAPSFSLTANFFKDFFYYQVYRLKNMNPKYALYLIAALIVVAVICTNIFRYLAQRCLVNARTLLVKRLREALFTKINRLHLGYFTKEHKGDLLSRMNADVFEIEAVAANSIEVLFKEPYVMIGYFIALFAISPQLTLFTLVIIPISAVGIASVTKRLKKEATAAQASIGRLFTIIDETLMGMRIIRSFNASKFIIDKFSQENDFYRKASLQGFSRRELAPAFSEASGVFVVACILVFGGSLVLKNQATGTGLQASAFIAFIAIFSQVIRPAKAMVIAMANIQRGEAAGQRILQVLDTQVEVDDHPNAIPLPSFEDAIEFKDVSFAYHNKPVLQHVNFIIPKGKTVALVGPSGVGKSTIADLIPRFYDVRSGEVLIDGIDVRGYTMESLRSHMSFVTQDVILFNDTVFNNIALGQPEAKMEDVIEAAKIANAHEFISNTEDGYQTIIGDRGIRLSGGQRQRLSIARAVFKNPSILILDEATSALDTESEKLVQDALNKLMKGRTTLVIAHRLSTIKEADEIIVLHEGQIIERGNHKELIETEGSIYKRLTNLQKIA</sequence>
<keyword evidence="4" id="KW-0547">Nucleotide-binding</keyword>
<dbReference type="Proteomes" id="UP000077177">
    <property type="component" value="Chromosome"/>
</dbReference>
<reference evidence="11 12" key="2">
    <citation type="journal article" date="2016" name="Int. J. Syst. Evol. Microbiol.">
        <title>Flavisolibacter tropicus sp. nov., isolated from tropical soil.</title>
        <authorList>
            <person name="Lee J.J."/>
            <person name="Kang M.S."/>
            <person name="Kim G.S."/>
            <person name="Lee C.S."/>
            <person name="Lim S."/>
            <person name="Lee J."/>
            <person name="Roh S.H."/>
            <person name="Kang H."/>
            <person name="Ha J.M."/>
            <person name="Bae S."/>
            <person name="Jung H.Y."/>
            <person name="Kim M.K."/>
        </authorList>
    </citation>
    <scope>NUCLEOTIDE SEQUENCE [LARGE SCALE GENOMIC DNA]</scope>
    <source>
        <strain evidence="11 12">LCS9</strain>
    </source>
</reference>
<dbReference type="STRING" id="1492898.SY85_07825"/>
<dbReference type="FunFam" id="3.40.50.300:FF:000287">
    <property type="entry name" value="Multidrug ABC transporter ATP-binding protein"/>
    <property type="match status" value="1"/>
</dbReference>
<feature type="transmembrane region" description="Helical" evidence="8">
    <location>
        <begin position="21"/>
        <end position="47"/>
    </location>
</feature>
<evidence type="ECO:0000256" key="3">
    <source>
        <dbReference type="ARBA" id="ARBA00022692"/>
    </source>
</evidence>
<evidence type="ECO:0000313" key="11">
    <source>
        <dbReference type="EMBL" id="ANE50415.1"/>
    </source>
</evidence>
<dbReference type="Pfam" id="PF00664">
    <property type="entry name" value="ABC_membrane"/>
    <property type="match status" value="1"/>
</dbReference>
<dbReference type="InterPro" id="IPR003439">
    <property type="entry name" value="ABC_transporter-like_ATP-bd"/>
</dbReference>
<keyword evidence="6 8" id="KW-1133">Transmembrane helix</keyword>
<protein>
    <submittedName>
        <fullName evidence="11">Antibiotic ABC transporter ATP-binding protein</fullName>
    </submittedName>
</protein>
<dbReference type="CDD" id="cd18552">
    <property type="entry name" value="ABC_6TM_MsbA_like"/>
    <property type="match status" value="1"/>
</dbReference>
<dbReference type="GO" id="GO:0005886">
    <property type="term" value="C:plasma membrane"/>
    <property type="evidence" value="ECO:0007669"/>
    <property type="project" value="UniProtKB-SubCell"/>
</dbReference>
<dbReference type="PROSITE" id="PS00211">
    <property type="entry name" value="ABC_TRANSPORTER_1"/>
    <property type="match status" value="1"/>
</dbReference>
<keyword evidence="3 8" id="KW-0812">Transmembrane</keyword>
<evidence type="ECO:0000259" key="10">
    <source>
        <dbReference type="PROSITE" id="PS50929"/>
    </source>
</evidence>
<dbReference type="Gene3D" id="1.20.1560.10">
    <property type="entry name" value="ABC transporter type 1, transmembrane domain"/>
    <property type="match status" value="1"/>
</dbReference>
<evidence type="ECO:0000256" key="4">
    <source>
        <dbReference type="ARBA" id="ARBA00022741"/>
    </source>
</evidence>
<dbReference type="PROSITE" id="PS50893">
    <property type="entry name" value="ABC_TRANSPORTER_2"/>
    <property type="match status" value="1"/>
</dbReference>
<dbReference type="Pfam" id="PF00005">
    <property type="entry name" value="ABC_tran"/>
    <property type="match status" value="1"/>
</dbReference>
<dbReference type="Gene3D" id="3.40.50.300">
    <property type="entry name" value="P-loop containing nucleotide triphosphate hydrolases"/>
    <property type="match status" value="1"/>
</dbReference>
<gene>
    <name evidence="11" type="ORF">SY85_07825</name>
</gene>
<dbReference type="GO" id="GO:0005524">
    <property type="term" value="F:ATP binding"/>
    <property type="evidence" value="ECO:0007669"/>
    <property type="project" value="UniProtKB-KW"/>
</dbReference>
<evidence type="ECO:0000313" key="12">
    <source>
        <dbReference type="Proteomes" id="UP000077177"/>
    </source>
</evidence>
<accession>A0A172TTJ7</accession>
<dbReference type="EMBL" id="CP011390">
    <property type="protein sequence ID" value="ANE50415.1"/>
    <property type="molecule type" value="Genomic_DNA"/>
</dbReference>
<dbReference type="AlphaFoldDB" id="A0A172TTJ7"/>
<comment type="subcellular location">
    <subcellularLocation>
        <location evidence="1">Cell membrane</location>
        <topology evidence="1">Multi-pass membrane protein</topology>
    </subcellularLocation>
</comment>
<dbReference type="InterPro" id="IPR036640">
    <property type="entry name" value="ABC1_TM_sf"/>
</dbReference>
<keyword evidence="5 11" id="KW-0067">ATP-binding</keyword>
<dbReference type="SMART" id="SM00382">
    <property type="entry name" value="AAA"/>
    <property type="match status" value="1"/>
</dbReference>
<feature type="transmembrane region" description="Helical" evidence="8">
    <location>
        <begin position="284"/>
        <end position="302"/>
    </location>
</feature>
<dbReference type="InterPro" id="IPR017871">
    <property type="entry name" value="ABC_transporter-like_CS"/>
</dbReference>
<dbReference type="PANTHER" id="PTHR43394:SF1">
    <property type="entry name" value="ATP-BINDING CASSETTE SUB-FAMILY B MEMBER 10, MITOCHONDRIAL"/>
    <property type="match status" value="1"/>
</dbReference>
<dbReference type="SUPFAM" id="SSF52540">
    <property type="entry name" value="P-loop containing nucleoside triphosphate hydrolases"/>
    <property type="match status" value="1"/>
</dbReference>
<evidence type="ECO:0000256" key="5">
    <source>
        <dbReference type="ARBA" id="ARBA00022840"/>
    </source>
</evidence>
<evidence type="ECO:0000259" key="9">
    <source>
        <dbReference type="PROSITE" id="PS50893"/>
    </source>
</evidence>
<feature type="transmembrane region" description="Helical" evidence="8">
    <location>
        <begin position="181"/>
        <end position="209"/>
    </location>
</feature>
<feature type="transmembrane region" description="Helical" evidence="8">
    <location>
        <begin position="308"/>
        <end position="327"/>
    </location>
</feature>
<proteinExistence type="predicted"/>
<dbReference type="GO" id="GO:0016887">
    <property type="term" value="F:ATP hydrolysis activity"/>
    <property type="evidence" value="ECO:0007669"/>
    <property type="project" value="InterPro"/>
</dbReference>
<keyword evidence="2" id="KW-0813">Transport</keyword>
<dbReference type="InterPro" id="IPR011527">
    <property type="entry name" value="ABC1_TM_dom"/>
</dbReference>
<feature type="transmembrane region" description="Helical" evidence="8">
    <location>
        <begin position="89"/>
        <end position="112"/>
    </location>
</feature>
<name>A0A172TTJ7_9BACT</name>
<keyword evidence="12" id="KW-1185">Reference proteome</keyword>
<dbReference type="PANTHER" id="PTHR43394">
    <property type="entry name" value="ATP-DEPENDENT PERMEASE MDL1, MITOCHONDRIAL"/>
    <property type="match status" value="1"/>
</dbReference>
<feature type="domain" description="ABC transporter" evidence="9">
    <location>
        <begin position="376"/>
        <end position="609"/>
    </location>
</feature>
<evidence type="ECO:0000256" key="8">
    <source>
        <dbReference type="SAM" id="Phobius"/>
    </source>
</evidence>
<dbReference type="KEGG" id="fla:SY85_07825"/>
<dbReference type="SUPFAM" id="SSF90123">
    <property type="entry name" value="ABC transporter transmembrane region"/>
    <property type="match status" value="1"/>
</dbReference>
<dbReference type="OrthoDB" id="9780296at2"/>
<dbReference type="PATRIC" id="fig|1492898.3.peg.1684"/>
<dbReference type="CDD" id="cd03251">
    <property type="entry name" value="ABCC_MsbA"/>
    <property type="match status" value="1"/>
</dbReference>
<evidence type="ECO:0000256" key="7">
    <source>
        <dbReference type="ARBA" id="ARBA00023136"/>
    </source>
</evidence>
<dbReference type="InterPro" id="IPR027417">
    <property type="entry name" value="P-loop_NTPase"/>
</dbReference>
<keyword evidence="7 8" id="KW-0472">Membrane</keyword>
<evidence type="ECO:0000256" key="6">
    <source>
        <dbReference type="ARBA" id="ARBA00022989"/>
    </source>
</evidence>
<evidence type="ECO:0000256" key="2">
    <source>
        <dbReference type="ARBA" id="ARBA00022448"/>
    </source>
</evidence>
<organism evidence="11 12">
    <name type="scientific">Flavisolibacter tropicus</name>
    <dbReference type="NCBI Taxonomy" id="1492898"/>
    <lineage>
        <taxon>Bacteria</taxon>
        <taxon>Pseudomonadati</taxon>
        <taxon>Bacteroidota</taxon>
        <taxon>Chitinophagia</taxon>
        <taxon>Chitinophagales</taxon>
        <taxon>Chitinophagaceae</taxon>
        <taxon>Flavisolibacter</taxon>
    </lineage>
</organism>